<evidence type="ECO:0000313" key="2">
    <source>
        <dbReference type="Proteomes" id="UP000037939"/>
    </source>
</evidence>
<dbReference type="PATRIC" id="fig|857265.3.peg.2214"/>
<dbReference type="Proteomes" id="UP000037939">
    <property type="component" value="Unassembled WGS sequence"/>
</dbReference>
<accession>A0A0N0XK56</accession>
<sequence length="176" mass="18640">MEYTFTLKFKLAESDSDRDAVVERLGAAGCTDALVGTGVSGLLALEFAREATSAQAALVSALQDVRAALPDALLVEAGPDLVGLTDAADLLGVSRQNMRKYLTSYPDAFPAPVHAGAGSIWHLASILQFLMQRGHDLTAPLVEVSEAAMQFNLAKEAPLMDRYGEQLRSLLGGHVA</sequence>
<organism evidence="1 2">
    <name type="scientific">Amantichitinum ursilacus</name>
    <dbReference type="NCBI Taxonomy" id="857265"/>
    <lineage>
        <taxon>Bacteria</taxon>
        <taxon>Pseudomonadati</taxon>
        <taxon>Pseudomonadota</taxon>
        <taxon>Betaproteobacteria</taxon>
        <taxon>Neisseriales</taxon>
        <taxon>Chitinibacteraceae</taxon>
        <taxon>Amantichitinum</taxon>
    </lineage>
</organism>
<dbReference type="OrthoDB" id="7860618at2"/>
<proteinExistence type="predicted"/>
<dbReference type="EMBL" id="LAQT01000008">
    <property type="protein sequence ID" value="KPC52968.1"/>
    <property type="molecule type" value="Genomic_DNA"/>
</dbReference>
<evidence type="ECO:0000313" key="1">
    <source>
        <dbReference type="EMBL" id="KPC52968.1"/>
    </source>
</evidence>
<dbReference type="RefSeq" id="WP_053937806.1">
    <property type="nucleotide sequence ID" value="NZ_LAQT01000008.1"/>
</dbReference>
<dbReference type="STRING" id="857265.WG78_10775"/>
<protein>
    <recommendedName>
        <fullName evidence="3">Prophage CP4-57 regulatory protein (AlpA)</fullName>
    </recommendedName>
</protein>
<keyword evidence="2" id="KW-1185">Reference proteome</keyword>
<reference evidence="1 2" key="1">
    <citation type="submission" date="2015-07" db="EMBL/GenBank/DDBJ databases">
        <title>Draft genome sequence of the Amantichitinum ursilacus IGB-41, a new chitin-degrading bacterium.</title>
        <authorList>
            <person name="Kirstahler P."/>
            <person name="Guenther M."/>
            <person name="Grumaz C."/>
            <person name="Rupp S."/>
            <person name="Zibek S."/>
            <person name="Sohn K."/>
        </authorList>
    </citation>
    <scope>NUCLEOTIDE SEQUENCE [LARGE SCALE GENOMIC DNA]</scope>
    <source>
        <strain evidence="1 2">IGB-41</strain>
    </source>
</reference>
<dbReference type="AlphaFoldDB" id="A0A0N0XK56"/>
<name>A0A0N0XK56_9NEIS</name>
<comment type="caution">
    <text evidence="1">The sequence shown here is derived from an EMBL/GenBank/DDBJ whole genome shotgun (WGS) entry which is preliminary data.</text>
</comment>
<evidence type="ECO:0008006" key="3">
    <source>
        <dbReference type="Google" id="ProtNLM"/>
    </source>
</evidence>
<gene>
    <name evidence="1" type="ORF">WG78_10775</name>
</gene>